<dbReference type="InterPro" id="IPR038718">
    <property type="entry name" value="SNF2-like_sf"/>
</dbReference>
<evidence type="ECO:0000256" key="4">
    <source>
        <dbReference type="SAM" id="MobiDB-lite"/>
    </source>
</evidence>
<dbReference type="InterPro" id="IPR049730">
    <property type="entry name" value="SNF2/RAD54-like_C"/>
</dbReference>
<dbReference type="SMART" id="SM00487">
    <property type="entry name" value="DEXDc"/>
    <property type="match status" value="1"/>
</dbReference>
<dbReference type="SMART" id="SM00490">
    <property type="entry name" value="HELICc"/>
    <property type="match status" value="1"/>
</dbReference>
<dbReference type="Gene3D" id="3.30.40.10">
    <property type="entry name" value="Zinc/RING finger domain, C3HC4 (zinc finger)"/>
    <property type="match status" value="1"/>
</dbReference>
<dbReference type="PANTHER" id="PTHR10799">
    <property type="entry name" value="SNF2/RAD54 HELICASE FAMILY"/>
    <property type="match status" value="1"/>
</dbReference>
<dbReference type="InterPro" id="IPR013083">
    <property type="entry name" value="Znf_RING/FYVE/PHD"/>
</dbReference>
<keyword evidence="3" id="KW-0067">ATP-binding</keyword>
<comment type="caution">
    <text evidence="7">The sequence shown here is derived from an EMBL/GenBank/DDBJ whole genome shotgun (WGS) entry which is preliminary data.</text>
</comment>
<feature type="region of interest" description="Disordered" evidence="4">
    <location>
        <begin position="804"/>
        <end position="828"/>
    </location>
</feature>
<gene>
    <name evidence="7" type="ORF">LECACI_7A005606</name>
</gene>
<evidence type="ECO:0000259" key="5">
    <source>
        <dbReference type="PROSITE" id="PS51192"/>
    </source>
</evidence>
<dbReference type="InterPro" id="IPR000330">
    <property type="entry name" value="SNF2_N"/>
</dbReference>
<dbReference type="PROSITE" id="PS51194">
    <property type="entry name" value="HELICASE_CTER"/>
    <property type="match status" value="1"/>
</dbReference>
<keyword evidence="1" id="KW-0547">Nucleotide-binding</keyword>
<dbReference type="InterPro" id="IPR014001">
    <property type="entry name" value="Helicase_ATP-bd"/>
</dbReference>
<accession>A0AAI8Z0Y4</accession>
<name>A0AAI8Z0Y4_9PEZI</name>
<dbReference type="GO" id="GO:0005524">
    <property type="term" value="F:ATP binding"/>
    <property type="evidence" value="ECO:0007669"/>
    <property type="project" value="InterPro"/>
</dbReference>
<dbReference type="CDD" id="cd15566">
    <property type="entry name" value="PHD3_NSD"/>
    <property type="match status" value="1"/>
</dbReference>
<dbReference type="AlphaFoldDB" id="A0AAI8Z0Y4"/>
<dbReference type="Pfam" id="PF00176">
    <property type="entry name" value="SNF2-rel_dom"/>
    <property type="match status" value="1"/>
</dbReference>
<evidence type="ECO:0000313" key="8">
    <source>
        <dbReference type="Proteomes" id="UP001296104"/>
    </source>
</evidence>
<dbReference type="Proteomes" id="UP001296104">
    <property type="component" value="Unassembled WGS sequence"/>
</dbReference>
<evidence type="ECO:0000256" key="3">
    <source>
        <dbReference type="ARBA" id="ARBA00022840"/>
    </source>
</evidence>
<dbReference type="FunFam" id="3.40.50.10810:FF:000114">
    <property type="entry name" value="DNA repair protein rad8"/>
    <property type="match status" value="1"/>
</dbReference>
<sequence length="1179" mass="132796">MNMDDLDSDTFQSPPKRRKMAPFLPAPSSLSNLLTQWGAAKSPTSVSKMQRESSGGHALRGGKPAVSYAESPPTSPGQQSEASANYEDAQEQSEEQRACGRDDDDDDDDESLDELSSDTIQVMPRRNHLPERTKGTREMPSRSTRSTAFYGRTPRNLSSPAKKIRKFRLNSDTGASKAKTKARTNMKTDTARNLVRQEIATNTKPKRDAYLLANKDYFLPLLPDNNYVVKLERSAKGAKPQPVVHKQVQQPEGVTAVMNPYQLEGLSFLVQMHKNGMSSILGDEMGLGKTLQTLSLFQYLAEHEASTIENRPNLVVCPLSVLSSWIAESRKWTPKLNVVRFHGPKVERERFKEDCKQRQHSRAPANDQIDLVVTTYETFASEQTWFKHAFVWRYCVLDEGHKIKNDRTGVASALQGLSAEYRLVLTGTPLQNNLREMWALLHWLFPEVFTADTADAFHKAFDLTKGKVSTTFMDDARQLLELVMLRRMKSSPEVNLGLPPKEEVLLFVPLTPMQRFWYTRLLTRADNATLADLFDGARDKEQQNLLTEKEDEQLIQLERAAAAAVKAEEVDSIDVWAESRAIMQEALRNEQVEKKGNAWQKLMNLLMQLRKVCNHPYLLPNAAPLVYDIGEHVMNASGKFIVLDKLIDQIVLQERKKVLIFSGYTRTLDLVGELLQYKGANGHEAPFRYARLDGGTSRARRNLSIRMFNDKRTDYQVMLLSTRAGGLGINLTSASEVVFMDEDWNPQITLQAEARAHRIGQIQKVTIYKLCSQGTVEEQMMGRIRKKLYLSAKITESMRNIHSAEALEKKRKRQSTKTSSDDDDAPHLDTASLQSLIRRGAQTLARPQIDVTEMIEWDWDTTLEHCKDKPVDALVADAAGDGSSENVDEQQWLNTMEKVECAIFEGKKHQKQIEKKVEGITELNRNARRIGKNTTVEIDGFMISKESLTCGDWEAVPTLAGKDPSLAEFKKEKKAAINNQDFCLCCWAGGELVCCKGCPRSYHLGCLTQDFQVRSKGMSFYCPQHQCIDCNAKTTEAGGMIYRCRWCERGYCEDCLAWETAELVDHTLPEFELLGFGEVAQAFYINCSNCVTAWKNDAAARKTMEKAKTRYARDLNNHPSELEAAGVGAGYTPDTMSTMSEAATPAEEIPPPTDRLHRSAKKVKLSKSRPEPEIIELSG</sequence>
<keyword evidence="7" id="KW-0347">Helicase</keyword>
<dbReference type="Gene3D" id="3.40.50.300">
    <property type="entry name" value="P-loop containing nucleotide triphosphate hydrolases"/>
    <property type="match status" value="1"/>
</dbReference>
<evidence type="ECO:0000313" key="7">
    <source>
        <dbReference type="EMBL" id="CAK4030448.1"/>
    </source>
</evidence>
<keyword evidence="2" id="KW-0378">Hydrolase</keyword>
<keyword evidence="8" id="KW-1185">Reference proteome</keyword>
<dbReference type="Gene3D" id="3.40.50.10810">
    <property type="entry name" value="Tandem AAA-ATPase domain"/>
    <property type="match status" value="1"/>
</dbReference>
<dbReference type="CDD" id="cd17919">
    <property type="entry name" value="DEXHc_Snf"/>
    <property type="match status" value="1"/>
</dbReference>
<dbReference type="PROSITE" id="PS51192">
    <property type="entry name" value="HELICASE_ATP_BIND_1"/>
    <property type="match status" value="1"/>
</dbReference>
<feature type="domain" description="Helicase C-terminal" evidence="6">
    <location>
        <begin position="646"/>
        <end position="815"/>
    </location>
</feature>
<dbReference type="Pfam" id="PF00271">
    <property type="entry name" value="Helicase_C"/>
    <property type="match status" value="1"/>
</dbReference>
<feature type="compositionally biased region" description="Acidic residues" evidence="4">
    <location>
        <begin position="102"/>
        <end position="116"/>
    </location>
</feature>
<dbReference type="GO" id="GO:0004386">
    <property type="term" value="F:helicase activity"/>
    <property type="evidence" value="ECO:0007669"/>
    <property type="project" value="UniProtKB-KW"/>
</dbReference>
<dbReference type="CDD" id="cd18793">
    <property type="entry name" value="SF2_C_SNF"/>
    <property type="match status" value="1"/>
</dbReference>
<feature type="region of interest" description="Disordered" evidence="4">
    <location>
        <begin position="1122"/>
        <end position="1179"/>
    </location>
</feature>
<proteinExistence type="predicted"/>
<dbReference type="InterPro" id="IPR027417">
    <property type="entry name" value="P-loop_NTPase"/>
</dbReference>
<dbReference type="EMBL" id="CAVMBE010000036">
    <property type="protein sequence ID" value="CAK4030448.1"/>
    <property type="molecule type" value="Genomic_DNA"/>
</dbReference>
<feature type="region of interest" description="Disordered" evidence="4">
    <location>
        <begin position="1"/>
        <end position="158"/>
    </location>
</feature>
<reference evidence="7" key="1">
    <citation type="submission" date="2023-11" db="EMBL/GenBank/DDBJ databases">
        <authorList>
            <person name="Alioto T."/>
            <person name="Alioto T."/>
            <person name="Gomez Garrido J."/>
        </authorList>
    </citation>
    <scope>NUCLEOTIDE SEQUENCE</scope>
</reference>
<evidence type="ECO:0000256" key="1">
    <source>
        <dbReference type="ARBA" id="ARBA00022741"/>
    </source>
</evidence>
<dbReference type="SUPFAM" id="SSF52540">
    <property type="entry name" value="P-loop containing nucleoside triphosphate hydrolases"/>
    <property type="match status" value="2"/>
</dbReference>
<feature type="compositionally biased region" description="Basic residues" evidence="4">
    <location>
        <begin position="1158"/>
        <end position="1167"/>
    </location>
</feature>
<dbReference type="InterPro" id="IPR011011">
    <property type="entry name" value="Znf_FYVE_PHD"/>
</dbReference>
<feature type="domain" description="Helicase ATP-binding" evidence="5">
    <location>
        <begin position="270"/>
        <end position="447"/>
    </location>
</feature>
<evidence type="ECO:0000256" key="2">
    <source>
        <dbReference type="ARBA" id="ARBA00022801"/>
    </source>
</evidence>
<organism evidence="7 8">
    <name type="scientific">Lecanosticta acicola</name>
    <dbReference type="NCBI Taxonomy" id="111012"/>
    <lineage>
        <taxon>Eukaryota</taxon>
        <taxon>Fungi</taxon>
        <taxon>Dikarya</taxon>
        <taxon>Ascomycota</taxon>
        <taxon>Pezizomycotina</taxon>
        <taxon>Dothideomycetes</taxon>
        <taxon>Dothideomycetidae</taxon>
        <taxon>Mycosphaerellales</taxon>
        <taxon>Mycosphaerellaceae</taxon>
        <taxon>Lecanosticta</taxon>
    </lineage>
</organism>
<dbReference type="GO" id="GO:0016787">
    <property type="term" value="F:hydrolase activity"/>
    <property type="evidence" value="ECO:0007669"/>
    <property type="project" value="UniProtKB-KW"/>
</dbReference>
<dbReference type="SUPFAM" id="SSF57903">
    <property type="entry name" value="FYVE/PHD zinc finger"/>
    <property type="match status" value="1"/>
</dbReference>
<evidence type="ECO:0000259" key="6">
    <source>
        <dbReference type="PROSITE" id="PS51194"/>
    </source>
</evidence>
<dbReference type="InterPro" id="IPR001650">
    <property type="entry name" value="Helicase_C-like"/>
</dbReference>
<protein>
    <submittedName>
        <fullName evidence="7">Lymphoid-specific helicase</fullName>
    </submittedName>
</protein>
<feature type="compositionally biased region" description="Basic and acidic residues" evidence="4">
    <location>
        <begin position="128"/>
        <end position="140"/>
    </location>
</feature>